<name>A0A101CHL7_9FLAO</name>
<gene>
    <name evidence="1" type="ORF">AR686_07620</name>
</gene>
<reference evidence="1 2" key="1">
    <citation type="submission" date="2015-10" db="EMBL/GenBank/DDBJ databases">
        <title>Genome sequence of Chryseobacterium greenlandense.</title>
        <authorList>
            <person name="Newman J."/>
            <person name="Fischer K."/>
            <person name="Miller J."/>
        </authorList>
    </citation>
    <scope>NUCLEOTIDE SEQUENCE [LARGE SCALE GENOMIC DNA]</scope>
    <source>
        <strain evidence="1 2">UMB34</strain>
    </source>
</reference>
<dbReference type="EMBL" id="LMAI01000004">
    <property type="protein sequence ID" value="KUJ56421.1"/>
    <property type="molecule type" value="Genomic_DNA"/>
</dbReference>
<sequence>MGTYSIIYLKEAQLAEEVNAFLKENFNLNYENFNGVDYGVFFTQAMFNEELRFLNEDEEGKKILAHYDRPLSKETYYSLLFGVGNCFGDIGTACIKVSSVIEKDFNFIEALQKFKKTPEFIKYVDVKKSQHIQRLLSIRIE</sequence>
<proteinExistence type="predicted"/>
<evidence type="ECO:0000313" key="1">
    <source>
        <dbReference type="EMBL" id="KUJ56421.1"/>
    </source>
</evidence>
<dbReference type="RefSeq" id="WP_059136385.1">
    <property type="nucleotide sequence ID" value="NZ_LMAI01000004.1"/>
</dbReference>
<comment type="caution">
    <text evidence="1">The sequence shown here is derived from an EMBL/GenBank/DDBJ whole genome shotgun (WGS) entry which is preliminary data.</text>
</comment>
<protein>
    <submittedName>
        <fullName evidence="1">Uncharacterized protein</fullName>
    </submittedName>
</protein>
<accession>A0A101CHL7</accession>
<dbReference type="AlphaFoldDB" id="A0A101CHL7"/>
<dbReference type="Proteomes" id="UP000054388">
    <property type="component" value="Unassembled WGS sequence"/>
</dbReference>
<organism evidence="1 2">
    <name type="scientific">Chryseobacterium aquaticum subsp. greenlandense</name>
    <dbReference type="NCBI Taxonomy" id="345663"/>
    <lineage>
        <taxon>Bacteria</taxon>
        <taxon>Pseudomonadati</taxon>
        <taxon>Bacteroidota</taxon>
        <taxon>Flavobacteriia</taxon>
        <taxon>Flavobacteriales</taxon>
        <taxon>Weeksellaceae</taxon>
        <taxon>Chryseobacterium group</taxon>
        <taxon>Chryseobacterium</taxon>
    </lineage>
</organism>
<evidence type="ECO:0000313" key="2">
    <source>
        <dbReference type="Proteomes" id="UP000054388"/>
    </source>
</evidence>